<gene>
    <name evidence="1" type="ORF">MCOR_54022</name>
</gene>
<proteinExistence type="predicted"/>
<evidence type="ECO:0000313" key="2">
    <source>
        <dbReference type="Proteomes" id="UP000507470"/>
    </source>
</evidence>
<accession>A0A6J8EN84</accession>
<dbReference type="OrthoDB" id="10186391at2759"/>
<organism evidence="1 2">
    <name type="scientific">Mytilus coruscus</name>
    <name type="common">Sea mussel</name>
    <dbReference type="NCBI Taxonomy" id="42192"/>
    <lineage>
        <taxon>Eukaryota</taxon>
        <taxon>Metazoa</taxon>
        <taxon>Spiralia</taxon>
        <taxon>Lophotrochozoa</taxon>
        <taxon>Mollusca</taxon>
        <taxon>Bivalvia</taxon>
        <taxon>Autobranchia</taxon>
        <taxon>Pteriomorphia</taxon>
        <taxon>Mytilida</taxon>
        <taxon>Mytiloidea</taxon>
        <taxon>Mytilidae</taxon>
        <taxon>Mytilinae</taxon>
        <taxon>Mytilus</taxon>
    </lineage>
</organism>
<keyword evidence="2" id="KW-1185">Reference proteome</keyword>
<name>A0A6J8EN84_MYTCO</name>
<sequence length="226" mass="25406">MGVNISSRFCLASDDSSERARFGRCPPHELFSSPLLSVICIPLVTDMFIDKVAEILIPLKLIRWDEIDTRRCSETGIFVSGSLSSCANQWKDIGCPDQVLNWIENGVDIFDMLRHFKGNFKGCDYDDDSPPSRYVPNPASCAGFSNFISTTLSDRIANGSITVLGRMDLQRVLRKTKLCAVCGYVNDVGFKFCQDCGWQPVNDEVLMEVSDEERLKFVNLYCLCQK</sequence>
<reference evidence="1 2" key="1">
    <citation type="submission" date="2020-06" db="EMBL/GenBank/DDBJ databases">
        <authorList>
            <person name="Li R."/>
            <person name="Bekaert M."/>
        </authorList>
    </citation>
    <scope>NUCLEOTIDE SEQUENCE [LARGE SCALE GENOMIC DNA]</scope>
    <source>
        <strain evidence="2">wild</strain>
    </source>
</reference>
<evidence type="ECO:0000313" key="1">
    <source>
        <dbReference type="EMBL" id="CAC5421938.1"/>
    </source>
</evidence>
<dbReference type="AlphaFoldDB" id="A0A6J8EN84"/>
<protein>
    <submittedName>
        <fullName evidence="1">Uncharacterized protein</fullName>
    </submittedName>
</protein>
<dbReference type="EMBL" id="CACVKT020009461">
    <property type="protein sequence ID" value="CAC5421938.1"/>
    <property type="molecule type" value="Genomic_DNA"/>
</dbReference>
<dbReference type="Proteomes" id="UP000507470">
    <property type="component" value="Unassembled WGS sequence"/>
</dbReference>